<organism evidence="4 5">
    <name type="scientific">Caryophanon latum</name>
    <dbReference type="NCBI Taxonomy" id="33977"/>
    <lineage>
        <taxon>Bacteria</taxon>
        <taxon>Bacillati</taxon>
        <taxon>Bacillota</taxon>
        <taxon>Bacilli</taxon>
        <taxon>Bacillales</taxon>
        <taxon>Caryophanaceae</taxon>
        <taxon>Caryophanon</taxon>
    </lineage>
</organism>
<dbReference type="InterPro" id="IPR035919">
    <property type="entry name" value="EAL_sf"/>
</dbReference>
<keyword evidence="1" id="KW-1133">Transmembrane helix</keyword>
<accession>A0A1C0YEC7</accession>
<evidence type="ECO:0000259" key="3">
    <source>
        <dbReference type="PROSITE" id="PS50924"/>
    </source>
</evidence>
<feature type="domain" description="MHYT" evidence="3">
    <location>
        <begin position="17"/>
        <end position="210"/>
    </location>
</feature>
<dbReference type="SUPFAM" id="SSF141868">
    <property type="entry name" value="EAL domain-like"/>
    <property type="match status" value="1"/>
</dbReference>
<feature type="transmembrane region" description="Helical" evidence="1">
    <location>
        <begin position="119"/>
        <end position="137"/>
    </location>
</feature>
<dbReference type="PANTHER" id="PTHR33121:SF71">
    <property type="entry name" value="OXYGEN SENSOR PROTEIN DOSP"/>
    <property type="match status" value="1"/>
</dbReference>
<dbReference type="OrthoDB" id="2624050at2"/>
<dbReference type="SMART" id="SM00052">
    <property type="entry name" value="EAL"/>
    <property type="match status" value="1"/>
</dbReference>
<evidence type="ECO:0000259" key="2">
    <source>
        <dbReference type="PROSITE" id="PS50883"/>
    </source>
</evidence>
<dbReference type="Gene3D" id="3.30.70.270">
    <property type="match status" value="1"/>
</dbReference>
<comment type="caution">
    <text evidence="4">The sequence shown here is derived from an EMBL/GenBank/DDBJ whole genome shotgun (WGS) entry which is preliminary data.</text>
</comment>
<dbReference type="InterPro" id="IPR029787">
    <property type="entry name" value="Nucleotide_cyclase"/>
</dbReference>
<dbReference type="GO" id="GO:0016020">
    <property type="term" value="C:membrane"/>
    <property type="evidence" value="ECO:0007669"/>
    <property type="project" value="UniProtKB-UniRule"/>
</dbReference>
<dbReference type="PANTHER" id="PTHR33121">
    <property type="entry name" value="CYCLIC DI-GMP PHOSPHODIESTERASE PDEF"/>
    <property type="match status" value="1"/>
</dbReference>
<dbReference type="InterPro" id="IPR043128">
    <property type="entry name" value="Rev_trsase/Diguanyl_cyclase"/>
</dbReference>
<reference evidence="4 5" key="1">
    <citation type="submission" date="2016-07" db="EMBL/GenBank/DDBJ databases">
        <title>Caryophanon latum genome sequencing.</title>
        <authorList>
            <person name="Verma A."/>
            <person name="Pal Y."/>
            <person name="Krishnamurthi S."/>
        </authorList>
    </citation>
    <scope>NUCLEOTIDE SEQUENCE [LARGE SCALE GENOMIC DNA]</scope>
    <source>
        <strain evidence="4 5">DSM 14151</strain>
    </source>
</reference>
<dbReference type="AlphaFoldDB" id="A0A1C0YEC7"/>
<dbReference type="PROSITE" id="PS50924">
    <property type="entry name" value="MHYT"/>
    <property type="match status" value="1"/>
</dbReference>
<dbReference type="InterPro" id="IPR050706">
    <property type="entry name" value="Cyclic-di-GMP_PDE-like"/>
</dbReference>
<dbReference type="Pfam" id="PF00563">
    <property type="entry name" value="EAL"/>
    <property type="match status" value="1"/>
</dbReference>
<keyword evidence="5" id="KW-1185">Reference proteome</keyword>
<feature type="transmembrane region" description="Helical" evidence="1">
    <location>
        <begin position="149"/>
        <end position="173"/>
    </location>
</feature>
<evidence type="ECO:0000256" key="1">
    <source>
        <dbReference type="PROSITE-ProRule" id="PRU00244"/>
    </source>
</evidence>
<gene>
    <name evidence="4" type="ORF">A6K76_15015</name>
</gene>
<dbReference type="SUPFAM" id="SSF55073">
    <property type="entry name" value="Nucleotide cyclase"/>
    <property type="match status" value="1"/>
</dbReference>
<dbReference type="CDD" id="cd01948">
    <property type="entry name" value="EAL"/>
    <property type="match status" value="1"/>
</dbReference>
<feature type="transmembrane region" description="Helical" evidence="1">
    <location>
        <begin position="226"/>
        <end position="248"/>
    </location>
</feature>
<dbReference type="Gene3D" id="3.20.20.450">
    <property type="entry name" value="EAL domain"/>
    <property type="match status" value="1"/>
</dbReference>
<evidence type="ECO:0000313" key="4">
    <source>
        <dbReference type="EMBL" id="OCS85542.1"/>
    </source>
</evidence>
<feature type="transmembrane region" description="Helical" evidence="1">
    <location>
        <begin position="185"/>
        <end position="206"/>
    </location>
</feature>
<feature type="domain" description="EAL" evidence="2">
    <location>
        <begin position="420"/>
        <end position="675"/>
    </location>
</feature>
<evidence type="ECO:0008006" key="6">
    <source>
        <dbReference type="Google" id="ProtNLM"/>
    </source>
</evidence>
<feature type="transmembrane region" description="Helical" evidence="1">
    <location>
        <begin position="53"/>
        <end position="79"/>
    </location>
</feature>
<sequence length="678" mass="76899">MINNSIQSIPISIDISIVPELVITSIVVSCLSSFAAIYLNNRRGQPSFVSDNIWLLLAAIVMSLGIWSMHFIGMSAIAIPGTMTLNYVQTLLSIVPPLIASYVAFYIVTRRRISSKGTWFASVLMGTGILFMHYIGMDAMVYSNVAYTYNMLFVACSVLIAITASYVALYIIHNTKITSNAISKEIGASLFLGVATSSVHYIGIFAMDFVITGDITPKMEHMHDDFMTTGVLLSVLFVFILVVGGSFLDKLLSNHFKLIDSLTKLPNRYAFMKLLNHQEKAKSVAMFSIRDLHLANHEYNFIVEDKFIEAILEELQRGLPPFVDIYRIREHYFVYVMKDCKASEEMDRYFEKKMIRLKEVMAAFPQEVSCKVMVCMDSSDEAMTVRDLYMNVMTVDKHPSTEGNYCIIHYQKGYHTRNFSEQLLADLDVSLAKNELFVVYQPKVCSVKKRAVSAEALIRWQHPEFGFVSPAVFVPILEANNRMNEVTNWVIHQVCEQMKQWTSKLEMPQQISINISASYLSSPLLKTELLRAVKTYDVRPEQIELEVTETSFVNSVEQATRAIEELRNAGFSLAIDDFGIGVSSLAYLKEFKFSTLKVDKSFVDHVPQSTKDNFILQSILSLGESLHMELVVEGVETKEQVEFLSSLQKNLLIQGYYYSKPLAAQQFEEWCIEFTKQA</sequence>
<dbReference type="InterPro" id="IPR001633">
    <property type="entry name" value="EAL_dom"/>
</dbReference>
<dbReference type="InterPro" id="IPR005330">
    <property type="entry name" value="MHYT_dom"/>
</dbReference>
<dbReference type="Pfam" id="PF03707">
    <property type="entry name" value="MHYT"/>
    <property type="match status" value="2"/>
</dbReference>
<keyword evidence="1" id="KW-0472">Membrane</keyword>
<dbReference type="GO" id="GO:0071111">
    <property type="term" value="F:cyclic-guanylate-specific phosphodiesterase activity"/>
    <property type="evidence" value="ECO:0007669"/>
    <property type="project" value="InterPro"/>
</dbReference>
<feature type="transmembrane region" description="Helical" evidence="1">
    <location>
        <begin position="85"/>
        <end position="107"/>
    </location>
</feature>
<dbReference type="EMBL" id="MATO01000065">
    <property type="protein sequence ID" value="OCS85542.1"/>
    <property type="molecule type" value="Genomic_DNA"/>
</dbReference>
<dbReference type="Proteomes" id="UP000093482">
    <property type="component" value="Unassembled WGS sequence"/>
</dbReference>
<evidence type="ECO:0000313" key="5">
    <source>
        <dbReference type="Proteomes" id="UP000093482"/>
    </source>
</evidence>
<feature type="transmembrane region" description="Helical" evidence="1">
    <location>
        <begin position="21"/>
        <end position="41"/>
    </location>
</feature>
<dbReference type="RefSeq" id="WP_066466275.1">
    <property type="nucleotide sequence ID" value="NZ_MATO01000065.1"/>
</dbReference>
<proteinExistence type="predicted"/>
<name>A0A1C0YEC7_9BACL</name>
<protein>
    <recommendedName>
        <fullName evidence="6">EAL domain-containing protein</fullName>
    </recommendedName>
</protein>
<keyword evidence="1" id="KW-0812">Transmembrane</keyword>
<dbReference type="PROSITE" id="PS50883">
    <property type="entry name" value="EAL"/>
    <property type="match status" value="1"/>
</dbReference>